<organism evidence="3 4">
    <name type="scientific">Intestinimonas massiliensis</name>
    <name type="common">ex Afouda et al. 2020</name>
    <dbReference type="NCBI Taxonomy" id="1673721"/>
    <lineage>
        <taxon>Bacteria</taxon>
        <taxon>Bacillati</taxon>
        <taxon>Bacillota</taxon>
        <taxon>Clostridia</taxon>
        <taxon>Eubacteriales</taxon>
        <taxon>Intestinimonas</taxon>
    </lineage>
</organism>
<reference evidence="3 4" key="1">
    <citation type="submission" date="2022-01" db="EMBL/GenBank/DDBJ databases">
        <title>Collection of gut derived symbiotic bacterial strains cultured from healthy donors.</title>
        <authorList>
            <person name="Lin H."/>
            <person name="Kohout C."/>
            <person name="Waligurski E."/>
            <person name="Pamer E.G."/>
        </authorList>
    </citation>
    <scope>NUCLEOTIDE SEQUENCE [LARGE SCALE GENOMIC DNA]</scope>
    <source>
        <strain evidence="3 4">DFI.3.7</strain>
    </source>
</reference>
<feature type="transmembrane region" description="Helical" evidence="1">
    <location>
        <begin position="70"/>
        <end position="93"/>
    </location>
</feature>
<sequence>MEAIYYVIDHLNYLVFPAIFFIIRRISLKCQEPMKRLESIWLLFSGIVYGISWSKAAVKGFGYGLVISNIGNVLVVSLFYSFLAFLFGLADLLETQKILDREFREETRTKCAKAALHSIYVIDILICIFDIAYGIIRHYEGVYHGLAFDHGIWGWPLVLVYIVLAAAVYIGTPTCCYMMLYTIPIGISNELTNAFKKIEDNNREFDKALRQEFLDMLQRQYGIPASIFQIIQRGYTPYNIKILAMDQSFSFAYQKDYTELIRYNTPAQMVANEDRPRIILEHIAELMGYTNKTEDELHSAEWLLMRISETGKAYQPDGPCATAIHAVELKWPPQRFQKLKDFFQARSREIQEIAQTQLKYYANDYKGIRAGVDGEKEVRTALDDLGGWIIPLYNLLLEFMGPDGSYTTVEIDALVLAPNGIYALEVKNFGSYKSDYEIIVARDGSWYKEYDYWTENKGSPKREPMDNPFRQNARHTSYIEKFVNQYLGRTRSNWIFVEGIVVLANDKVSVRVEFGAPQSPTRIGTLCNRLRQNKETVLSEDEIQRLANAFISRNLPSHEYPLYDHRDEIFQLSKTCESMLEMATNINQGIEACLKDHPEFEKLV</sequence>
<accession>A0ABS9MC38</accession>
<protein>
    <submittedName>
        <fullName evidence="3">NERD domain-containing protein</fullName>
    </submittedName>
</protein>
<keyword evidence="1" id="KW-1133">Transmembrane helix</keyword>
<proteinExistence type="predicted"/>
<feature type="transmembrane region" description="Helical" evidence="1">
    <location>
        <begin position="39"/>
        <end position="58"/>
    </location>
</feature>
<dbReference type="RefSeq" id="WP_238074800.1">
    <property type="nucleotide sequence ID" value="NZ_JAKNJB010000033.1"/>
</dbReference>
<keyword evidence="1" id="KW-0812">Transmembrane</keyword>
<feature type="transmembrane region" description="Helical" evidence="1">
    <location>
        <begin position="114"/>
        <end position="136"/>
    </location>
</feature>
<dbReference type="InterPro" id="IPR011528">
    <property type="entry name" value="NERD"/>
</dbReference>
<feature type="domain" description="NERD" evidence="2">
    <location>
        <begin position="370"/>
        <end position="502"/>
    </location>
</feature>
<gene>
    <name evidence="3" type="ORF">L0P79_15100</name>
</gene>
<keyword evidence="4" id="KW-1185">Reference proteome</keyword>
<feature type="transmembrane region" description="Helical" evidence="1">
    <location>
        <begin position="152"/>
        <end position="171"/>
    </location>
</feature>
<evidence type="ECO:0000313" key="3">
    <source>
        <dbReference type="EMBL" id="MCG4528382.1"/>
    </source>
</evidence>
<evidence type="ECO:0000256" key="1">
    <source>
        <dbReference type="SAM" id="Phobius"/>
    </source>
</evidence>
<dbReference type="Pfam" id="PF08378">
    <property type="entry name" value="NERD"/>
    <property type="match status" value="1"/>
</dbReference>
<dbReference type="EMBL" id="JAKNJB010000033">
    <property type="protein sequence ID" value="MCG4528382.1"/>
    <property type="molecule type" value="Genomic_DNA"/>
</dbReference>
<feature type="transmembrane region" description="Helical" evidence="1">
    <location>
        <begin position="6"/>
        <end position="27"/>
    </location>
</feature>
<dbReference type="PROSITE" id="PS50965">
    <property type="entry name" value="NERD"/>
    <property type="match status" value="1"/>
</dbReference>
<evidence type="ECO:0000259" key="2">
    <source>
        <dbReference type="PROSITE" id="PS50965"/>
    </source>
</evidence>
<dbReference type="Proteomes" id="UP001200313">
    <property type="component" value="Unassembled WGS sequence"/>
</dbReference>
<keyword evidence="1" id="KW-0472">Membrane</keyword>
<comment type="caution">
    <text evidence="3">The sequence shown here is derived from an EMBL/GenBank/DDBJ whole genome shotgun (WGS) entry which is preliminary data.</text>
</comment>
<name>A0ABS9MC38_9FIRM</name>
<evidence type="ECO:0000313" key="4">
    <source>
        <dbReference type="Proteomes" id="UP001200313"/>
    </source>
</evidence>